<evidence type="ECO:0000313" key="1">
    <source>
        <dbReference type="EMBL" id="MBL0744453.1"/>
    </source>
</evidence>
<reference evidence="1 2" key="1">
    <citation type="submission" date="2021-01" db="EMBL/GenBank/DDBJ databases">
        <title>Chryseolinea sp. Jin1 Genome sequencing and assembly.</title>
        <authorList>
            <person name="Kim I."/>
        </authorList>
    </citation>
    <scope>NUCLEOTIDE SEQUENCE [LARGE SCALE GENOMIC DNA]</scope>
    <source>
        <strain evidence="1 2">Jin1</strain>
    </source>
</reference>
<gene>
    <name evidence="1" type="ORF">JI741_24685</name>
</gene>
<sequence length="276" mass="30426">MRSSSSVAWLFADAWFTVKAQTKTVCAVHSLVQWLAGCLENLRQGQHLKRVVVMGTFVFVLLFLPVCSFSQDNAVRIAPTYTIPLGKLSWSYLPSPGASVSFVYVQSHKKGVPRFITGLTLSYTKLQPRADTLFYVIDSDVDGLSNESVGLGTAVFSPYKMLQFQLFIHRAISLKKKKIFFEPGIAIGGMYGSQSFEFTTFTGGGESYDESVMWATMGPQAAIEFKLSSALSIIPSISYSFMVQVGSNDPESVDYNPNLGTTQHLYSTSLALNYSF</sequence>
<name>A0ABS1KYD6_9BACT</name>
<evidence type="ECO:0008006" key="3">
    <source>
        <dbReference type="Google" id="ProtNLM"/>
    </source>
</evidence>
<dbReference type="RefSeq" id="WP_202014109.1">
    <property type="nucleotide sequence ID" value="NZ_JAERRB010000011.1"/>
</dbReference>
<organism evidence="1 2">
    <name type="scientific">Chryseolinea lacunae</name>
    <dbReference type="NCBI Taxonomy" id="2801331"/>
    <lineage>
        <taxon>Bacteria</taxon>
        <taxon>Pseudomonadati</taxon>
        <taxon>Bacteroidota</taxon>
        <taxon>Cytophagia</taxon>
        <taxon>Cytophagales</taxon>
        <taxon>Fulvivirgaceae</taxon>
        <taxon>Chryseolinea</taxon>
    </lineage>
</organism>
<proteinExistence type="predicted"/>
<accession>A0ABS1KYD6</accession>
<protein>
    <recommendedName>
        <fullName evidence="3">Outer membrane protein beta-barrel domain-containing protein</fullName>
    </recommendedName>
</protein>
<comment type="caution">
    <text evidence="1">The sequence shown here is derived from an EMBL/GenBank/DDBJ whole genome shotgun (WGS) entry which is preliminary data.</text>
</comment>
<evidence type="ECO:0000313" key="2">
    <source>
        <dbReference type="Proteomes" id="UP000613030"/>
    </source>
</evidence>
<keyword evidence="2" id="KW-1185">Reference proteome</keyword>
<dbReference type="EMBL" id="JAERRB010000011">
    <property type="protein sequence ID" value="MBL0744453.1"/>
    <property type="molecule type" value="Genomic_DNA"/>
</dbReference>
<dbReference type="Proteomes" id="UP000613030">
    <property type="component" value="Unassembled WGS sequence"/>
</dbReference>